<gene>
    <name evidence="1" type="ORF">L596_026499</name>
</gene>
<reference evidence="1 2" key="2">
    <citation type="journal article" date="2019" name="G3 (Bethesda)">
        <title>Hybrid Assembly of the Genome of the Entomopathogenic Nematode Steinernema carpocapsae Identifies the X-Chromosome.</title>
        <authorList>
            <person name="Serra L."/>
            <person name="Macchietto M."/>
            <person name="Macias-Munoz A."/>
            <person name="McGill C.J."/>
            <person name="Rodriguez I.M."/>
            <person name="Rodriguez B."/>
            <person name="Murad R."/>
            <person name="Mortazavi A."/>
        </authorList>
    </citation>
    <scope>NUCLEOTIDE SEQUENCE [LARGE SCALE GENOMIC DNA]</scope>
    <source>
        <strain evidence="1 2">ALL</strain>
    </source>
</reference>
<comment type="caution">
    <text evidence="1">The sequence shown here is derived from an EMBL/GenBank/DDBJ whole genome shotgun (WGS) entry which is preliminary data.</text>
</comment>
<organism evidence="1 2">
    <name type="scientific">Steinernema carpocapsae</name>
    <name type="common">Entomopathogenic nematode</name>
    <dbReference type="NCBI Taxonomy" id="34508"/>
    <lineage>
        <taxon>Eukaryota</taxon>
        <taxon>Metazoa</taxon>
        <taxon>Ecdysozoa</taxon>
        <taxon>Nematoda</taxon>
        <taxon>Chromadorea</taxon>
        <taxon>Rhabditida</taxon>
        <taxon>Tylenchina</taxon>
        <taxon>Panagrolaimomorpha</taxon>
        <taxon>Strongyloidoidea</taxon>
        <taxon>Steinernematidae</taxon>
        <taxon>Steinernema</taxon>
    </lineage>
</organism>
<evidence type="ECO:0000313" key="1">
    <source>
        <dbReference type="EMBL" id="TKR62565.1"/>
    </source>
</evidence>
<sequence>MGLIGGVWLEIFSLETIIAAEYANKVNTIEKIKDLFQRKDTSGGKAKGGLHAGIGLLSSHRTLIAVKETPTAIPGVQAQAKYL</sequence>
<dbReference type="AlphaFoldDB" id="A0A4V6XVP6"/>
<proteinExistence type="predicted"/>
<evidence type="ECO:0000313" key="2">
    <source>
        <dbReference type="Proteomes" id="UP000298663"/>
    </source>
</evidence>
<keyword evidence="2" id="KW-1185">Reference proteome</keyword>
<reference evidence="1 2" key="1">
    <citation type="journal article" date="2015" name="Genome Biol.">
        <title>Comparative genomics of Steinernema reveals deeply conserved gene regulatory networks.</title>
        <authorList>
            <person name="Dillman A.R."/>
            <person name="Macchietto M."/>
            <person name="Porter C.F."/>
            <person name="Rogers A."/>
            <person name="Williams B."/>
            <person name="Antoshechkin I."/>
            <person name="Lee M.M."/>
            <person name="Goodwin Z."/>
            <person name="Lu X."/>
            <person name="Lewis E.E."/>
            <person name="Goodrich-Blair H."/>
            <person name="Stock S.P."/>
            <person name="Adams B.J."/>
            <person name="Sternberg P.W."/>
            <person name="Mortazavi A."/>
        </authorList>
    </citation>
    <scope>NUCLEOTIDE SEQUENCE [LARGE SCALE GENOMIC DNA]</scope>
    <source>
        <strain evidence="1 2">ALL</strain>
    </source>
</reference>
<dbReference type="EMBL" id="AZBU02000010">
    <property type="protein sequence ID" value="TKR62565.1"/>
    <property type="molecule type" value="Genomic_DNA"/>
</dbReference>
<dbReference type="Proteomes" id="UP000298663">
    <property type="component" value="Unassembled WGS sequence"/>
</dbReference>
<accession>A0A4V6XVP6</accession>
<name>A0A4V6XVP6_STECR</name>
<protein>
    <submittedName>
        <fullName evidence="1">Uncharacterized protein</fullName>
    </submittedName>
</protein>